<dbReference type="InterPro" id="IPR041719">
    <property type="entry name" value="Ferritin_prok"/>
</dbReference>
<evidence type="ECO:0000256" key="4">
    <source>
        <dbReference type="ARBA" id="ARBA00023002"/>
    </source>
</evidence>
<comment type="subcellular location">
    <subcellularLocation>
        <location evidence="7">Cytoplasm</location>
    </subcellularLocation>
</comment>
<name>A0A2N5XR92_9HYPH</name>
<dbReference type="GO" id="GO:0008199">
    <property type="term" value="F:ferric iron binding"/>
    <property type="evidence" value="ECO:0007669"/>
    <property type="project" value="InterPro"/>
</dbReference>
<accession>A0A2N5XR92</accession>
<feature type="binding site" evidence="6">
    <location>
        <position position="53"/>
    </location>
    <ligand>
        <name>Fe cation</name>
        <dbReference type="ChEBI" id="CHEBI:24875"/>
        <label>1</label>
    </ligand>
</feature>
<keyword evidence="5 6" id="KW-0408">Iron</keyword>
<feature type="binding site" evidence="6">
    <location>
        <position position="127"/>
    </location>
    <ligand>
        <name>Fe cation</name>
        <dbReference type="ChEBI" id="CHEBI:24875"/>
        <label>1</label>
    </ligand>
</feature>
<dbReference type="GO" id="GO:0042802">
    <property type="term" value="F:identical protein binding"/>
    <property type="evidence" value="ECO:0007669"/>
    <property type="project" value="UniProtKB-ARBA"/>
</dbReference>
<dbReference type="GO" id="GO:0006879">
    <property type="term" value="P:intracellular iron ion homeostasis"/>
    <property type="evidence" value="ECO:0007669"/>
    <property type="project" value="UniProtKB-KW"/>
</dbReference>
<dbReference type="PANTHER" id="PTHR11431">
    <property type="entry name" value="FERRITIN"/>
    <property type="match status" value="1"/>
</dbReference>
<evidence type="ECO:0000256" key="5">
    <source>
        <dbReference type="ARBA" id="ARBA00023004"/>
    </source>
</evidence>
<dbReference type="CDD" id="cd01055">
    <property type="entry name" value="Nonheme_Ferritin"/>
    <property type="match status" value="1"/>
</dbReference>
<dbReference type="EC" id="1.16.3.2" evidence="7"/>
<sequence>MLNEKVTEKLNAQINSELSASHLYLSIAAYFASLDLIGMSHWFQAHSIEEHEHARKLFDFMEKRGARIEIGALSAPKSNFDSPADAWKTAYEHEKHVTASIHDIFSVAAEAREYGTTAMLQWFLDEQVEEEDTFRRNYKLALAAGDDEWNLQDMDARLSVRAPAPTSEE</sequence>
<dbReference type="Pfam" id="PF00210">
    <property type="entry name" value="Ferritin"/>
    <property type="match status" value="1"/>
</dbReference>
<evidence type="ECO:0000259" key="8">
    <source>
        <dbReference type="PROSITE" id="PS50905"/>
    </source>
</evidence>
<protein>
    <recommendedName>
        <fullName evidence="7">Ferritin</fullName>
        <ecNumber evidence="7">1.16.3.2</ecNumber>
    </recommendedName>
</protein>
<dbReference type="Gene3D" id="1.20.1260.10">
    <property type="match status" value="1"/>
</dbReference>
<feature type="domain" description="Ferritin-like diiron" evidence="8">
    <location>
        <begin position="1"/>
        <end position="145"/>
    </location>
</feature>
<evidence type="ECO:0000256" key="6">
    <source>
        <dbReference type="PIRSR" id="PIRSR601519-1"/>
    </source>
</evidence>
<dbReference type="InterPro" id="IPR001519">
    <property type="entry name" value="Ferritin"/>
</dbReference>
<dbReference type="InterPro" id="IPR009040">
    <property type="entry name" value="Ferritin-like_diiron"/>
</dbReference>
<evidence type="ECO:0000313" key="10">
    <source>
        <dbReference type="Proteomes" id="UP000234881"/>
    </source>
</evidence>
<dbReference type="GO" id="GO:0006826">
    <property type="term" value="P:iron ion transport"/>
    <property type="evidence" value="ECO:0007669"/>
    <property type="project" value="InterPro"/>
</dbReference>
<dbReference type="InterPro" id="IPR008331">
    <property type="entry name" value="Ferritin_DPS_dom"/>
</dbReference>
<dbReference type="Proteomes" id="UP000234881">
    <property type="component" value="Unassembled WGS sequence"/>
</dbReference>
<feature type="binding site" evidence="6">
    <location>
        <position position="17"/>
    </location>
    <ligand>
        <name>Fe cation</name>
        <dbReference type="ChEBI" id="CHEBI:24875"/>
        <label>1</label>
    </ligand>
</feature>
<gene>
    <name evidence="9" type="ORF">C0081_13300</name>
</gene>
<keyword evidence="3 6" id="KW-0479">Metal-binding</keyword>
<organism evidence="9 10">
    <name type="scientific">Cohaesibacter celericrescens</name>
    <dbReference type="NCBI Taxonomy" id="2067669"/>
    <lineage>
        <taxon>Bacteria</taxon>
        <taxon>Pseudomonadati</taxon>
        <taxon>Pseudomonadota</taxon>
        <taxon>Alphaproteobacteria</taxon>
        <taxon>Hyphomicrobiales</taxon>
        <taxon>Cohaesibacteraceae</taxon>
    </lineage>
</organism>
<evidence type="ECO:0000256" key="3">
    <source>
        <dbReference type="ARBA" id="ARBA00022723"/>
    </source>
</evidence>
<dbReference type="OrthoDB" id="9801481at2"/>
<dbReference type="SUPFAM" id="SSF47240">
    <property type="entry name" value="Ferritin-like"/>
    <property type="match status" value="1"/>
</dbReference>
<comment type="function">
    <text evidence="7">Iron-storage protein.</text>
</comment>
<proteinExistence type="inferred from homology"/>
<dbReference type="RefSeq" id="WP_101534304.1">
    <property type="nucleotide sequence ID" value="NZ_JBFHIU010000020.1"/>
</dbReference>
<keyword evidence="10" id="KW-1185">Reference proteome</keyword>
<evidence type="ECO:0000256" key="2">
    <source>
        <dbReference type="ARBA" id="ARBA00022434"/>
    </source>
</evidence>
<dbReference type="FunFam" id="1.20.1260.10:FF:000001">
    <property type="entry name" value="Non-heme ferritin"/>
    <property type="match status" value="1"/>
</dbReference>
<dbReference type="GO" id="GO:0005829">
    <property type="term" value="C:cytosol"/>
    <property type="evidence" value="ECO:0007669"/>
    <property type="project" value="TreeGrafter"/>
</dbReference>
<dbReference type="InterPro" id="IPR012347">
    <property type="entry name" value="Ferritin-like"/>
</dbReference>
<evidence type="ECO:0000256" key="1">
    <source>
        <dbReference type="ARBA" id="ARBA00006950"/>
    </source>
</evidence>
<keyword evidence="2 7" id="KW-0409">Iron storage</keyword>
<evidence type="ECO:0000313" key="9">
    <source>
        <dbReference type="EMBL" id="PLW77014.1"/>
    </source>
</evidence>
<dbReference type="AlphaFoldDB" id="A0A2N5XR92"/>
<keyword evidence="4" id="KW-0560">Oxidoreductase</keyword>
<feature type="binding site" evidence="6">
    <location>
        <position position="50"/>
    </location>
    <ligand>
        <name>Fe cation</name>
        <dbReference type="ChEBI" id="CHEBI:24875"/>
        <label>1</label>
    </ligand>
</feature>
<dbReference type="InterPro" id="IPR009078">
    <property type="entry name" value="Ferritin-like_SF"/>
</dbReference>
<reference evidence="9 10" key="1">
    <citation type="submission" date="2018-01" db="EMBL/GenBank/DDBJ databases">
        <title>The draft genome sequence of Cohaesibacter sp. H1304.</title>
        <authorList>
            <person name="Wang N.-N."/>
            <person name="Du Z.-J."/>
        </authorList>
    </citation>
    <scope>NUCLEOTIDE SEQUENCE [LARGE SCALE GENOMIC DNA]</scope>
    <source>
        <strain evidence="9 10">H1304</strain>
    </source>
</reference>
<dbReference type="PROSITE" id="PS50905">
    <property type="entry name" value="FERRITIN_LIKE"/>
    <property type="match status" value="1"/>
</dbReference>
<evidence type="ECO:0000256" key="7">
    <source>
        <dbReference type="RuleBase" id="RU361145"/>
    </source>
</evidence>
<dbReference type="GO" id="GO:0004322">
    <property type="term" value="F:ferroxidase activity"/>
    <property type="evidence" value="ECO:0007669"/>
    <property type="project" value="TreeGrafter"/>
</dbReference>
<dbReference type="PANTHER" id="PTHR11431:SF127">
    <property type="entry name" value="BACTERIAL NON-HEME FERRITIN"/>
    <property type="match status" value="1"/>
</dbReference>
<dbReference type="GO" id="GO:0008198">
    <property type="term" value="F:ferrous iron binding"/>
    <property type="evidence" value="ECO:0007669"/>
    <property type="project" value="TreeGrafter"/>
</dbReference>
<comment type="similarity">
    <text evidence="1 7">Belongs to the ferritin family. Prokaryotic subfamily.</text>
</comment>
<dbReference type="EMBL" id="PKUQ01000022">
    <property type="protein sequence ID" value="PLW77014.1"/>
    <property type="molecule type" value="Genomic_DNA"/>
</dbReference>
<comment type="caution">
    <text evidence="9">The sequence shown here is derived from an EMBL/GenBank/DDBJ whole genome shotgun (WGS) entry which is preliminary data.</text>
</comment>
<feature type="binding site" evidence="6">
    <location>
        <position position="94"/>
    </location>
    <ligand>
        <name>Fe cation</name>
        <dbReference type="ChEBI" id="CHEBI:24875"/>
        <label>1</label>
    </ligand>
</feature>
<keyword evidence="7" id="KW-0963">Cytoplasm</keyword>
<comment type="catalytic activity">
    <reaction evidence="7">
        <text>4 Fe(2+) + O2 + 6 H2O = 4 iron(III) oxide-hydroxide + 12 H(+)</text>
        <dbReference type="Rhea" id="RHEA:11972"/>
        <dbReference type="ChEBI" id="CHEBI:15377"/>
        <dbReference type="ChEBI" id="CHEBI:15378"/>
        <dbReference type="ChEBI" id="CHEBI:15379"/>
        <dbReference type="ChEBI" id="CHEBI:29033"/>
        <dbReference type="ChEBI" id="CHEBI:78619"/>
        <dbReference type="EC" id="1.16.3.2"/>
    </reaction>
</comment>